<name>A0A9J5ZDJ7_SOLCO</name>
<comment type="caution">
    <text evidence="2">The sequence shown here is derived from an EMBL/GenBank/DDBJ whole genome shotgun (WGS) entry which is preliminary data.</text>
</comment>
<keyword evidence="3" id="KW-1185">Reference proteome</keyword>
<keyword evidence="1" id="KW-0472">Membrane</keyword>
<dbReference type="AlphaFoldDB" id="A0A9J5ZDJ7"/>
<proteinExistence type="predicted"/>
<keyword evidence="1" id="KW-0812">Transmembrane</keyword>
<accession>A0A9J5ZDJ7</accession>
<gene>
    <name evidence="2" type="ORF">H5410_022292</name>
</gene>
<reference evidence="2 3" key="1">
    <citation type="submission" date="2020-09" db="EMBL/GenBank/DDBJ databases">
        <title>De no assembly of potato wild relative species, Solanum commersonii.</title>
        <authorList>
            <person name="Cho K."/>
        </authorList>
    </citation>
    <scope>NUCLEOTIDE SEQUENCE [LARGE SCALE GENOMIC DNA]</scope>
    <source>
        <strain evidence="2">LZ3.2</strain>
        <tissue evidence="2">Leaf</tissue>
    </source>
</reference>
<keyword evidence="1" id="KW-1133">Transmembrane helix</keyword>
<evidence type="ECO:0000256" key="1">
    <source>
        <dbReference type="SAM" id="Phobius"/>
    </source>
</evidence>
<organism evidence="2 3">
    <name type="scientific">Solanum commersonii</name>
    <name type="common">Commerson's wild potato</name>
    <name type="synonym">Commerson's nightshade</name>
    <dbReference type="NCBI Taxonomy" id="4109"/>
    <lineage>
        <taxon>Eukaryota</taxon>
        <taxon>Viridiplantae</taxon>
        <taxon>Streptophyta</taxon>
        <taxon>Embryophyta</taxon>
        <taxon>Tracheophyta</taxon>
        <taxon>Spermatophyta</taxon>
        <taxon>Magnoliopsida</taxon>
        <taxon>eudicotyledons</taxon>
        <taxon>Gunneridae</taxon>
        <taxon>Pentapetalae</taxon>
        <taxon>asterids</taxon>
        <taxon>lamiids</taxon>
        <taxon>Solanales</taxon>
        <taxon>Solanaceae</taxon>
        <taxon>Solanoideae</taxon>
        <taxon>Solaneae</taxon>
        <taxon>Solanum</taxon>
    </lineage>
</organism>
<protein>
    <submittedName>
        <fullName evidence="2">Uncharacterized protein</fullName>
    </submittedName>
</protein>
<feature type="transmembrane region" description="Helical" evidence="1">
    <location>
        <begin position="78"/>
        <end position="96"/>
    </location>
</feature>
<dbReference type="EMBL" id="JACXVP010000004">
    <property type="protein sequence ID" value="KAG5611011.1"/>
    <property type="molecule type" value="Genomic_DNA"/>
</dbReference>
<evidence type="ECO:0000313" key="2">
    <source>
        <dbReference type="EMBL" id="KAG5611011.1"/>
    </source>
</evidence>
<evidence type="ECO:0000313" key="3">
    <source>
        <dbReference type="Proteomes" id="UP000824120"/>
    </source>
</evidence>
<sequence>MFWQHYLMFRQHEKQIFGQSSVHLPVAIIKVRIILLLLHFLLLLLLQFSIWFIFIYGLLFDIIEISVTVVLLVSSKNILTLFVGFSLLVHHLFLMYSDRLCSCCIASSCSPYLLLSLVFNCSILINKYHVYDCVIFLVLILRIWVELENCGNGLSSLVQVQCFCSLSTSSPSVNSSKCLLAAKLSSFVYTVIAIFFKLFSDRVLVSCELFSSWPLLSLKYSLFLNSLSSFGEQNEQSGDESSEDVT</sequence>
<dbReference type="Proteomes" id="UP000824120">
    <property type="component" value="Chromosome 4"/>
</dbReference>